<reference evidence="2" key="2">
    <citation type="submission" date="2023-01" db="EMBL/GenBank/DDBJ databases">
        <authorList>
            <person name="Sun Q."/>
            <person name="Evtushenko L."/>
        </authorList>
    </citation>
    <scope>NUCLEOTIDE SEQUENCE</scope>
    <source>
        <strain evidence="2">VKM Ac-2007</strain>
    </source>
</reference>
<keyword evidence="1" id="KW-0812">Transmembrane</keyword>
<keyword evidence="1" id="KW-0472">Membrane</keyword>
<protein>
    <submittedName>
        <fullName evidence="2">Uncharacterized protein</fullName>
    </submittedName>
</protein>
<reference evidence="2" key="1">
    <citation type="journal article" date="2014" name="Int. J. Syst. Evol. Microbiol.">
        <title>Complete genome sequence of Corynebacterium casei LMG S-19264T (=DSM 44701T), isolated from a smear-ripened cheese.</title>
        <authorList>
            <consortium name="US DOE Joint Genome Institute (JGI-PGF)"/>
            <person name="Walter F."/>
            <person name="Albersmeier A."/>
            <person name="Kalinowski J."/>
            <person name="Ruckert C."/>
        </authorList>
    </citation>
    <scope>NUCLEOTIDE SEQUENCE</scope>
    <source>
        <strain evidence="2">VKM Ac-2007</strain>
    </source>
</reference>
<sequence length="346" mass="38144">MIRRLIRTRWGALATIAVIAGGVCVYMSSVWRGDSWLSGVLVNVGTGLVLFLPLLLIGWGVERRLDDVRKRQDVAAERQAQIEERQAEVTSDVARLEGEITKTQDDLRLTREELSDAVVARLAAKRSEDSKIFSAVGVDPKQEEMFAAINRASKLGIVAPVGPRVYVPGGDVYVRFATDQEEYGAGVIVLFVETPSGESKEELGWYPGESATDLLVSLGELLQSIGRYPGDKSFGSLRLFSDLHDLLDIGHQWSINGKVALHELAPLVQFCPPQWVVTMSGITSLDPAGYTIPVSRFDEDWESHMGGKPWVDQDSLQEALAAGRALFHAYRLASHPRSPWDSEVPF</sequence>
<feature type="transmembrane region" description="Helical" evidence="1">
    <location>
        <begin position="12"/>
        <end position="31"/>
    </location>
</feature>
<comment type="caution">
    <text evidence="2">The sequence shown here is derived from an EMBL/GenBank/DDBJ whole genome shotgun (WGS) entry which is preliminary data.</text>
</comment>
<evidence type="ECO:0000256" key="1">
    <source>
        <dbReference type="SAM" id="Phobius"/>
    </source>
</evidence>
<dbReference type="Proteomes" id="UP001143474">
    <property type="component" value="Unassembled WGS sequence"/>
</dbReference>
<gene>
    <name evidence="2" type="ORF">GCM10017600_38410</name>
</gene>
<accession>A0A9W6MDZ4</accession>
<keyword evidence="1" id="KW-1133">Transmembrane helix</keyword>
<evidence type="ECO:0000313" key="2">
    <source>
        <dbReference type="EMBL" id="GLK10435.1"/>
    </source>
</evidence>
<organism evidence="2 3">
    <name type="scientific">Streptosporangium carneum</name>
    <dbReference type="NCBI Taxonomy" id="47481"/>
    <lineage>
        <taxon>Bacteria</taxon>
        <taxon>Bacillati</taxon>
        <taxon>Actinomycetota</taxon>
        <taxon>Actinomycetes</taxon>
        <taxon>Streptosporangiales</taxon>
        <taxon>Streptosporangiaceae</taxon>
        <taxon>Streptosporangium</taxon>
    </lineage>
</organism>
<dbReference type="EMBL" id="BSEV01000008">
    <property type="protein sequence ID" value="GLK10435.1"/>
    <property type="molecule type" value="Genomic_DNA"/>
</dbReference>
<feature type="transmembrane region" description="Helical" evidence="1">
    <location>
        <begin position="37"/>
        <end position="61"/>
    </location>
</feature>
<evidence type="ECO:0000313" key="3">
    <source>
        <dbReference type="Proteomes" id="UP001143474"/>
    </source>
</evidence>
<keyword evidence="3" id="KW-1185">Reference proteome</keyword>
<dbReference type="AlphaFoldDB" id="A0A9W6MDZ4"/>
<proteinExistence type="predicted"/>
<name>A0A9W6MDZ4_9ACTN</name>